<dbReference type="InterPro" id="IPR003598">
    <property type="entry name" value="Ig_sub2"/>
</dbReference>
<evidence type="ECO:0000256" key="9">
    <source>
        <dbReference type="ARBA" id="ARBA00022989"/>
    </source>
</evidence>
<evidence type="ECO:0000256" key="1">
    <source>
        <dbReference type="ARBA" id="ARBA00004251"/>
    </source>
</evidence>
<evidence type="ECO:0000256" key="4">
    <source>
        <dbReference type="ARBA" id="ARBA00022427"/>
    </source>
</evidence>
<dbReference type="GO" id="GO:0007159">
    <property type="term" value="P:leukocyte cell-cell adhesion"/>
    <property type="evidence" value="ECO:0007669"/>
    <property type="project" value="TreeGrafter"/>
</dbReference>
<keyword evidence="12" id="KW-0393">Immunoglobulin domain</keyword>
<keyword evidence="8" id="KW-0965">Cell junction</keyword>
<evidence type="ECO:0000256" key="13">
    <source>
        <dbReference type="SAM" id="Phobius"/>
    </source>
</evidence>
<evidence type="ECO:0000256" key="2">
    <source>
        <dbReference type="ARBA" id="ARBA00004435"/>
    </source>
</evidence>
<dbReference type="KEGG" id="lcm:102345520"/>
<keyword evidence="7 14" id="KW-0732">Signal</keyword>
<evidence type="ECO:0000256" key="10">
    <source>
        <dbReference type="ARBA" id="ARBA00023136"/>
    </source>
</evidence>
<evidence type="ECO:0000313" key="17">
    <source>
        <dbReference type="Proteomes" id="UP000008672"/>
    </source>
</evidence>
<feature type="signal peptide" evidence="14">
    <location>
        <begin position="1"/>
        <end position="20"/>
    </location>
</feature>
<sequence>MATVPFFLLFLGMHYSGLDGVQVTTENKNVEAKESEEAVLSCMYTVEKNHSPRVEWKKIKNGDVSFVYFGGTLVGSFKNRAEMMGASIRVKKVMREDAGEYRCEVSAEGDKKPLGETSINLRVLVPPASPVCGIPSSVMTGTVVELTCRENDGIPSSLYYWYKNGVLLPENPVADPRFSNASFTVNRKSGTLQFNTVSNGDSGEYYCTAENGIGKSQKCSAKRMQVDDLNVSGIIIAAVVVALVMALCGLGVYYAQKKGCLSKGGTAQKPATECRTASSEEHDFKHTQSFVI</sequence>
<dbReference type="EMBL" id="AFYH01176837">
    <property type="status" value="NOT_ANNOTATED_CDS"/>
    <property type="molecule type" value="Genomic_DNA"/>
</dbReference>
<dbReference type="SMART" id="SM00409">
    <property type="entry name" value="IG"/>
    <property type="match status" value="2"/>
</dbReference>
<dbReference type="Proteomes" id="UP000008672">
    <property type="component" value="Unassembled WGS sequence"/>
</dbReference>
<dbReference type="FunFam" id="2.60.40.10:FF:000342">
    <property type="entry name" value="Junctional adhesion molecule A"/>
    <property type="match status" value="1"/>
</dbReference>
<dbReference type="Pfam" id="PF00047">
    <property type="entry name" value="ig"/>
    <property type="match status" value="1"/>
</dbReference>
<evidence type="ECO:0000256" key="14">
    <source>
        <dbReference type="SAM" id="SignalP"/>
    </source>
</evidence>
<dbReference type="PANTHER" id="PTHR44663">
    <property type="entry name" value="JUNCTIONAL ADHESION MOLECULE B"/>
    <property type="match status" value="1"/>
</dbReference>
<dbReference type="OMA" id="ASEYRWY"/>
<feature type="chain" id="PRO_5003579087" evidence="14">
    <location>
        <begin position="21"/>
        <end position="292"/>
    </location>
</feature>
<dbReference type="InterPro" id="IPR003599">
    <property type="entry name" value="Ig_sub"/>
</dbReference>
<dbReference type="InterPro" id="IPR013151">
    <property type="entry name" value="Immunoglobulin_dom"/>
</dbReference>
<protein>
    <submittedName>
        <fullName evidence="16">Junctional adhesion molecule 2</fullName>
    </submittedName>
</protein>
<keyword evidence="9 13" id="KW-1133">Transmembrane helix</keyword>
<keyword evidence="17" id="KW-1185">Reference proteome</keyword>
<dbReference type="InterPro" id="IPR013783">
    <property type="entry name" value="Ig-like_fold"/>
</dbReference>
<evidence type="ECO:0000256" key="7">
    <source>
        <dbReference type="ARBA" id="ARBA00022729"/>
    </source>
</evidence>
<dbReference type="EMBL" id="AFYH01176839">
    <property type="status" value="NOT_ANNOTATED_CDS"/>
    <property type="molecule type" value="Genomic_DNA"/>
</dbReference>
<dbReference type="InterPro" id="IPR042625">
    <property type="entry name" value="JAM2"/>
</dbReference>
<dbReference type="EMBL" id="AFYH01176836">
    <property type="status" value="NOT_ANNOTATED_CDS"/>
    <property type="molecule type" value="Genomic_DNA"/>
</dbReference>
<dbReference type="InterPro" id="IPR036179">
    <property type="entry name" value="Ig-like_dom_sf"/>
</dbReference>
<feature type="transmembrane region" description="Helical" evidence="13">
    <location>
        <begin position="231"/>
        <end position="255"/>
    </location>
</feature>
<dbReference type="HOGENOM" id="CLU_067351_0_0_1"/>
<keyword evidence="11" id="KW-1015">Disulfide bond</keyword>
<proteinExistence type="inferred from homology"/>
<evidence type="ECO:0000256" key="11">
    <source>
        <dbReference type="ARBA" id="ARBA00023157"/>
    </source>
</evidence>
<gene>
    <name evidence="16" type="primary">JAM2</name>
</gene>
<evidence type="ECO:0000256" key="3">
    <source>
        <dbReference type="ARBA" id="ARBA00008637"/>
    </source>
</evidence>
<dbReference type="Pfam" id="PF13927">
    <property type="entry name" value="Ig_3"/>
    <property type="match status" value="1"/>
</dbReference>
<dbReference type="GeneTree" id="ENSGT00940000160634"/>
<dbReference type="STRING" id="7897.ENSLACP00000006697"/>
<name>H3AAM6_LATCH</name>
<dbReference type="eggNOG" id="ENOG502QZ6E">
    <property type="taxonomic scope" value="Eukaryota"/>
</dbReference>
<evidence type="ECO:0000259" key="15">
    <source>
        <dbReference type="PROSITE" id="PS50835"/>
    </source>
</evidence>
<dbReference type="EMBL" id="AFYH01176838">
    <property type="status" value="NOT_ANNOTATED_CDS"/>
    <property type="molecule type" value="Genomic_DNA"/>
</dbReference>
<reference evidence="16" key="3">
    <citation type="submission" date="2025-09" db="UniProtKB">
        <authorList>
            <consortium name="Ensembl"/>
        </authorList>
    </citation>
    <scope>IDENTIFICATION</scope>
</reference>
<dbReference type="GO" id="GO:0098636">
    <property type="term" value="C:protein complex involved in cell adhesion"/>
    <property type="evidence" value="ECO:0007669"/>
    <property type="project" value="TreeGrafter"/>
</dbReference>
<evidence type="ECO:0000256" key="12">
    <source>
        <dbReference type="ARBA" id="ARBA00023319"/>
    </source>
</evidence>
<dbReference type="GO" id="GO:0005923">
    <property type="term" value="C:bicellular tight junction"/>
    <property type="evidence" value="ECO:0007669"/>
    <property type="project" value="UniProtKB-SubCell"/>
</dbReference>
<dbReference type="Ensembl" id="ENSLACT00000006751.1">
    <property type="protein sequence ID" value="ENSLACP00000006697.1"/>
    <property type="gene ID" value="ENSLACG00000005939.1"/>
</dbReference>
<reference evidence="17" key="1">
    <citation type="submission" date="2011-08" db="EMBL/GenBank/DDBJ databases">
        <title>The draft genome of Latimeria chalumnae.</title>
        <authorList>
            <person name="Di Palma F."/>
            <person name="Alfoldi J."/>
            <person name="Johnson J."/>
            <person name="Berlin A."/>
            <person name="Gnerre S."/>
            <person name="Jaffe D."/>
            <person name="MacCallum I."/>
            <person name="Young S."/>
            <person name="Walker B.J."/>
            <person name="Lander E."/>
            <person name="Lindblad-Toh K."/>
        </authorList>
    </citation>
    <scope>NUCLEOTIDE SEQUENCE [LARGE SCALE GENOMIC DNA]</scope>
    <source>
        <strain evidence="17">Wild caught</strain>
    </source>
</reference>
<evidence type="ECO:0000313" key="16">
    <source>
        <dbReference type="Ensembl" id="ENSLACP00000006697.1"/>
    </source>
</evidence>
<organism evidence="16 17">
    <name type="scientific">Latimeria chalumnae</name>
    <name type="common">Coelacanth</name>
    <dbReference type="NCBI Taxonomy" id="7897"/>
    <lineage>
        <taxon>Eukaryota</taxon>
        <taxon>Metazoa</taxon>
        <taxon>Chordata</taxon>
        <taxon>Craniata</taxon>
        <taxon>Vertebrata</taxon>
        <taxon>Euteleostomi</taxon>
        <taxon>Coelacanthiformes</taxon>
        <taxon>Coelacanthidae</taxon>
        <taxon>Latimeria</taxon>
    </lineage>
</organism>
<accession>H3AAM6</accession>
<dbReference type="PROSITE" id="PS50835">
    <property type="entry name" value="IG_LIKE"/>
    <property type="match status" value="2"/>
</dbReference>
<dbReference type="SUPFAM" id="SSF48726">
    <property type="entry name" value="Immunoglobulin"/>
    <property type="match status" value="2"/>
</dbReference>
<evidence type="ECO:0000256" key="5">
    <source>
        <dbReference type="ARBA" id="ARBA00022475"/>
    </source>
</evidence>
<dbReference type="InParanoid" id="H3AAM6"/>
<dbReference type="PANTHER" id="PTHR44663:SF2">
    <property type="entry name" value="JUNCTIONAL ADHESION MOLECULE B"/>
    <property type="match status" value="1"/>
</dbReference>
<dbReference type="Bgee" id="ENSLACG00000005939">
    <property type="expression patterns" value="Expressed in muscle tissue and 4 other cell types or tissues"/>
</dbReference>
<comment type="subcellular location">
    <subcellularLocation>
        <location evidence="2">Cell junction</location>
        <location evidence="2">Tight junction</location>
    </subcellularLocation>
    <subcellularLocation>
        <location evidence="1">Cell membrane</location>
        <topology evidence="1">Single-pass type I membrane protein</topology>
    </subcellularLocation>
</comment>
<dbReference type="InterPro" id="IPR007110">
    <property type="entry name" value="Ig-like_dom"/>
</dbReference>
<dbReference type="EMBL" id="AFYH01176840">
    <property type="status" value="NOT_ANNOTATED_CDS"/>
    <property type="molecule type" value="Genomic_DNA"/>
</dbReference>
<keyword evidence="6 13" id="KW-0812">Transmembrane</keyword>
<feature type="domain" description="Ig-like" evidence="15">
    <location>
        <begin position="126"/>
        <end position="225"/>
    </location>
</feature>
<keyword evidence="10 13" id="KW-0472">Membrane</keyword>
<keyword evidence="5" id="KW-1003">Cell membrane</keyword>
<dbReference type="AlphaFoldDB" id="H3AAM6"/>
<feature type="domain" description="Ig-like" evidence="15">
    <location>
        <begin position="5"/>
        <end position="120"/>
    </location>
</feature>
<dbReference type="SMART" id="SM00408">
    <property type="entry name" value="IGc2"/>
    <property type="match status" value="2"/>
</dbReference>
<evidence type="ECO:0000256" key="8">
    <source>
        <dbReference type="ARBA" id="ARBA00022949"/>
    </source>
</evidence>
<dbReference type="FunCoup" id="H3AAM6">
    <property type="interactions" value="322"/>
</dbReference>
<reference evidence="16" key="2">
    <citation type="submission" date="2025-08" db="UniProtKB">
        <authorList>
            <consortium name="Ensembl"/>
        </authorList>
    </citation>
    <scope>IDENTIFICATION</scope>
</reference>
<dbReference type="GO" id="GO:0005886">
    <property type="term" value="C:plasma membrane"/>
    <property type="evidence" value="ECO:0007669"/>
    <property type="project" value="UniProtKB-SubCell"/>
</dbReference>
<dbReference type="GeneID" id="102345520"/>
<dbReference type="Gene3D" id="2.60.40.10">
    <property type="entry name" value="Immunoglobulins"/>
    <property type="match status" value="2"/>
</dbReference>
<keyword evidence="4" id="KW-0796">Tight junction</keyword>
<dbReference type="OrthoDB" id="10015491at2759"/>
<comment type="similarity">
    <text evidence="3">Belongs to the immunoglobulin superfamily.</text>
</comment>
<evidence type="ECO:0000256" key="6">
    <source>
        <dbReference type="ARBA" id="ARBA00022692"/>
    </source>
</evidence>
<dbReference type="GO" id="GO:0009986">
    <property type="term" value="C:cell surface"/>
    <property type="evidence" value="ECO:0007669"/>
    <property type="project" value="TreeGrafter"/>
</dbReference>